<keyword evidence="5" id="KW-1185">Reference proteome</keyword>
<accession>A0ABR0BDD9</accession>
<organism evidence="4 5">
    <name type="scientific">Purpureocillium lilacinum</name>
    <name type="common">Paecilomyces lilacinus</name>
    <dbReference type="NCBI Taxonomy" id="33203"/>
    <lineage>
        <taxon>Eukaryota</taxon>
        <taxon>Fungi</taxon>
        <taxon>Dikarya</taxon>
        <taxon>Ascomycota</taxon>
        <taxon>Pezizomycotina</taxon>
        <taxon>Sordariomycetes</taxon>
        <taxon>Hypocreomycetidae</taxon>
        <taxon>Hypocreales</taxon>
        <taxon>Ophiocordycipitaceae</taxon>
        <taxon>Purpureocillium</taxon>
    </lineage>
</organism>
<evidence type="ECO:0008006" key="6">
    <source>
        <dbReference type="Google" id="ProtNLM"/>
    </source>
</evidence>
<protein>
    <recommendedName>
        <fullName evidence="6">RSC complex subunit Rsc7</fullName>
    </recommendedName>
</protein>
<dbReference type="PANTHER" id="PTHR22597">
    <property type="entry name" value="POLYCOMB GROUP PROTEIN"/>
    <property type="match status" value="1"/>
</dbReference>
<dbReference type="EMBL" id="JAWRVI010000279">
    <property type="protein sequence ID" value="KAK4069502.1"/>
    <property type="molecule type" value="Genomic_DNA"/>
</dbReference>
<reference evidence="4 5" key="1">
    <citation type="journal article" date="2024" name="Microbiol. Resour. Announc.">
        <title>Genome annotations for the ascomycete fungi Trichoderma harzianum, Trichoderma aggressivum, and Purpureocillium lilacinum.</title>
        <authorList>
            <person name="Beijen E.P.W."/>
            <person name="Ohm R.A."/>
        </authorList>
    </citation>
    <scope>NUCLEOTIDE SEQUENCE [LARGE SCALE GENOMIC DNA]</scope>
    <source>
        <strain evidence="4 5">CBS 150709</strain>
    </source>
</reference>
<name>A0ABR0BDD9_PURLI</name>
<dbReference type="Pfam" id="PF08624">
    <property type="entry name" value="CRC_subunit"/>
    <property type="match status" value="1"/>
</dbReference>
<evidence type="ECO:0000256" key="2">
    <source>
        <dbReference type="ARBA" id="ARBA00023163"/>
    </source>
</evidence>
<dbReference type="InterPro" id="IPR013933">
    <property type="entry name" value="CRC_Rsc7/Swp82"/>
</dbReference>
<keyword evidence="1" id="KW-0805">Transcription regulation</keyword>
<feature type="region of interest" description="Disordered" evidence="3">
    <location>
        <begin position="336"/>
        <end position="376"/>
    </location>
</feature>
<dbReference type="PANTHER" id="PTHR22597:SF5">
    <property type="entry name" value="LOCALIZATION PROTEIN, PUTATIVE (AFU_ORTHOLOGUE AFUA_1G10600)-RELATED"/>
    <property type="match status" value="1"/>
</dbReference>
<gene>
    <name evidence="4" type="ORF">Purlil1_13692</name>
</gene>
<feature type="region of interest" description="Disordered" evidence="3">
    <location>
        <begin position="1"/>
        <end position="81"/>
    </location>
</feature>
<evidence type="ECO:0000256" key="1">
    <source>
        <dbReference type="ARBA" id="ARBA00023015"/>
    </source>
</evidence>
<proteinExistence type="predicted"/>
<feature type="compositionally biased region" description="Basic and acidic residues" evidence="3">
    <location>
        <begin position="345"/>
        <end position="359"/>
    </location>
</feature>
<sequence>MEPSEAIGNSFVSSPGTPSGDHRDQPPQTPASQRTNTPGHATAERSAPPAEPPQTVTTWSPPRALPNPRDHTTHQLDQTGDEYLPREVDEFGEEKVMPNGQLLRGRLYRCRTFLVANRGDKLFMLATECAKMLGYRDSYLLFNKNRSLYKIVASQVEKDDLVQRKILPFSFRSRQVAIVTARSMFRQFGSRIIKDGRRVRDDYWETLARKQGFTEADPAGEKRPGSKSRAMAEPTNKHLPSSPRTKVALSTATKTPDAPRSQFAGTTAAPPKNTAATPGSVAASTYSSGAYPRDWSSTGNGTSSRQTTGPLYRPAMDMISTAQEARVLPPDLVGVSGYSSCQRDTSYDHMQTDWPRRPEQPPSPGTNEQQSAGSGDRIAAAGRPYISAYTTASTAATQPLVSPPRPPQALRENPYSQSLQSHYYTNQPMWSRTLGHSTETYATQYESAYRAQSPAFHVQQPRAGQHEPTVSFSRQHGPGYGMYLVNQTPRDYTPHTGPG</sequence>
<feature type="compositionally biased region" description="Low complexity" evidence="3">
    <location>
        <begin position="266"/>
        <end position="278"/>
    </location>
</feature>
<feature type="compositionally biased region" description="Polar residues" evidence="3">
    <location>
        <begin position="238"/>
        <end position="254"/>
    </location>
</feature>
<evidence type="ECO:0000256" key="3">
    <source>
        <dbReference type="SAM" id="MobiDB-lite"/>
    </source>
</evidence>
<keyword evidence="2" id="KW-0804">Transcription</keyword>
<feature type="region of interest" description="Disordered" evidence="3">
    <location>
        <begin position="214"/>
        <end position="311"/>
    </location>
</feature>
<evidence type="ECO:0000313" key="5">
    <source>
        <dbReference type="Proteomes" id="UP001287286"/>
    </source>
</evidence>
<evidence type="ECO:0000313" key="4">
    <source>
        <dbReference type="EMBL" id="KAK4069502.1"/>
    </source>
</evidence>
<comment type="caution">
    <text evidence="4">The sequence shown here is derived from an EMBL/GenBank/DDBJ whole genome shotgun (WGS) entry which is preliminary data.</text>
</comment>
<feature type="compositionally biased region" description="Polar residues" evidence="3">
    <location>
        <begin position="30"/>
        <end position="39"/>
    </location>
</feature>
<feature type="compositionally biased region" description="Polar residues" evidence="3">
    <location>
        <begin position="295"/>
        <end position="309"/>
    </location>
</feature>
<dbReference type="Proteomes" id="UP001287286">
    <property type="component" value="Unassembled WGS sequence"/>
</dbReference>